<dbReference type="EMBL" id="CP006650">
    <property type="protein sequence ID" value="AGT09148.1"/>
    <property type="molecule type" value="Genomic_DNA"/>
</dbReference>
<dbReference type="CDD" id="cd03136">
    <property type="entry name" value="GATase1_AraC_ArgR_like"/>
    <property type="match status" value="1"/>
</dbReference>
<evidence type="ECO:0000259" key="4">
    <source>
        <dbReference type="PROSITE" id="PS01124"/>
    </source>
</evidence>
<dbReference type="InterPro" id="IPR018062">
    <property type="entry name" value="HTH_AraC-typ_CS"/>
</dbReference>
<dbReference type="PROSITE" id="PS01124">
    <property type="entry name" value="HTH_ARAC_FAMILY_2"/>
    <property type="match status" value="1"/>
</dbReference>
<dbReference type="AlphaFoldDB" id="S5YCI7"/>
<dbReference type="InterPro" id="IPR018060">
    <property type="entry name" value="HTH_AraC"/>
</dbReference>
<dbReference type="InterPro" id="IPR002818">
    <property type="entry name" value="DJ-1/PfpI"/>
</dbReference>
<sequence length="382" mass="42184">MVSSFMFRPVHIEAAAAKGKPCADLDCLFISRKEKRAIAMSDTAPFAPESGSPSSVLPTERPRRYVFLLLERFTMISFAAAIEPLRLANQLSRKTHYSWKLVGEGFRDGHGIARCSNGTALAIDSGLEEGSREDTILVCGGLHVAQATTRPILAWLRREARRGARIGALCTGTWTLAEAGLLHGRRATIHWENQDGLAEKFPDIEMIRSVFVEDGNILTAAGGTAAIDLMLRQISRDQGSDLAARVADQMIHTSIRTEDDHQRLSIPTRIGVRHPRLATIVARMEGNLEDPISPAQLAADAGISPRQLERLFARYLGRSPKRYYMEIRLERARNLLLQTDMSVIEIALACGFASAAHFSKCYRASYGTTPYRQRGTQEPAAL</sequence>
<evidence type="ECO:0000313" key="5">
    <source>
        <dbReference type="EMBL" id="AGT09148.1"/>
    </source>
</evidence>
<feature type="domain" description="HTH araC/xylS-type" evidence="4">
    <location>
        <begin position="278"/>
        <end position="376"/>
    </location>
</feature>
<evidence type="ECO:0000256" key="1">
    <source>
        <dbReference type="ARBA" id="ARBA00023015"/>
    </source>
</evidence>
<dbReference type="InterPro" id="IPR020449">
    <property type="entry name" value="Tscrpt_reg_AraC-type_HTH"/>
</dbReference>
<dbReference type="PANTHER" id="PTHR43130">
    <property type="entry name" value="ARAC-FAMILY TRANSCRIPTIONAL REGULATOR"/>
    <property type="match status" value="1"/>
</dbReference>
<dbReference type="InterPro" id="IPR009057">
    <property type="entry name" value="Homeodomain-like_sf"/>
</dbReference>
<evidence type="ECO:0000256" key="2">
    <source>
        <dbReference type="ARBA" id="ARBA00023125"/>
    </source>
</evidence>
<proteinExistence type="predicted"/>
<dbReference type="GO" id="GO:0003700">
    <property type="term" value="F:DNA-binding transcription factor activity"/>
    <property type="evidence" value="ECO:0007669"/>
    <property type="project" value="InterPro"/>
</dbReference>
<dbReference type="Pfam" id="PF01965">
    <property type="entry name" value="DJ-1_PfpI"/>
    <property type="match status" value="1"/>
</dbReference>
<dbReference type="SUPFAM" id="SSF46689">
    <property type="entry name" value="Homeodomain-like"/>
    <property type="match status" value="2"/>
</dbReference>
<dbReference type="SUPFAM" id="SSF52317">
    <property type="entry name" value="Class I glutamine amidotransferase-like"/>
    <property type="match status" value="1"/>
</dbReference>
<keyword evidence="2" id="KW-0238">DNA-binding</keyword>
<dbReference type="GO" id="GO:0043565">
    <property type="term" value="F:sequence-specific DNA binding"/>
    <property type="evidence" value="ECO:0007669"/>
    <property type="project" value="InterPro"/>
</dbReference>
<dbReference type="HOGENOM" id="CLU_000445_59_0_5"/>
<dbReference type="InterPro" id="IPR052158">
    <property type="entry name" value="INH-QAR"/>
</dbReference>
<keyword evidence="1" id="KW-0805">Transcription regulation</keyword>
<evidence type="ECO:0000256" key="3">
    <source>
        <dbReference type="ARBA" id="ARBA00023163"/>
    </source>
</evidence>
<dbReference type="PATRIC" id="fig|1367847.3.peg.2062"/>
<keyword evidence="3" id="KW-0804">Transcription</keyword>
<reference evidence="5 6" key="1">
    <citation type="journal article" date="2014" name="BMC Genomics">
        <title>Architecture and functions of a multipartite genome of the methylotrophic bacterium Paracoccus aminophilus JCM 7686, containing primary and secondary chromids.</title>
        <authorList>
            <person name="Dziewit L."/>
            <person name="Czarnecki J."/>
            <person name="Wibberg D."/>
            <person name="Radlinska M."/>
            <person name="Mrozek P."/>
            <person name="Szymczak M."/>
            <person name="Schluter A."/>
            <person name="Puhler A."/>
            <person name="Bartosik D."/>
        </authorList>
    </citation>
    <scope>NUCLEOTIDE SEQUENCE [LARGE SCALE GENOMIC DNA]</scope>
    <source>
        <strain evidence="5">JCM 7686</strain>
    </source>
</reference>
<dbReference type="PROSITE" id="PS00041">
    <property type="entry name" value="HTH_ARAC_FAMILY_1"/>
    <property type="match status" value="1"/>
</dbReference>
<dbReference type="SMART" id="SM00342">
    <property type="entry name" value="HTH_ARAC"/>
    <property type="match status" value="1"/>
</dbReference>
<evidence type="ECO:0000313" key="6">
    <source>
        <dbReference type="Proteomes" id="UP000015480"/>
    </source>
</evidence>
<dbReference type="STRING" id="1367847.JCM7686_2067"/>
<dbReference type="eggNOG" id="COG4977">
    <property type="taxonomic scope" value="Bacteria"/>
</dbReference>
<dbReference type="InterPro" id="IPR029062">
    <property type="entry name" value="Class_I_gatase-like"/>
</dbReference>
<dbReference type="Proteomes" id="UP000015480">
    <property type="component" value="Chromosome"/>
</dbReference>
<dbReference type="PANTHER" id="PTHR43130:SF3">
    <property type="entry name" value="HTH-TYPE TRANSCRIPTIONAL REGULATOR RV1931C"/>
    <property type="match status" value="1"/>
</dbReference>
<keyword evidence="6" id="KW-1185">Reference proteome</keyword>
<dbReference type="Pfam" id="PF12833">
    <property type="entry name" value="HTH_18"/>
    <property type="match status" value="1"/>
</dbReference>
<dbReference type="KEGG" id="pami:JCM7686_2067"/>
<protein>
    <submittedName>
        <fullName evidence="5">Transcriptional regulator, AraC family</fullName>
    </submittedName>
</protein>
<dbReference type="Gene3D" id="3.40.50.880">
    <property type="match status" value="1"/>
</dbReference>
<accession>S5YCI7</accession>
<gene>
    <name evidence="5" type="ORF">JCM7686_2067</name>
</gene>
<dbReference type="PRINTS" id="PR00032">
    <property type="entry name" value="HTHARAC"/>
</dbReference>
<name>S5YCI7_PARAH</name>
<organism evidence="5 6">
    <name type="scientific">Paracoccus aminophilus JCM 7686</name>
    <dbReference type="NCBI Taxonomy" id="1367847"/>
    <lineage>
        <taxon>Bacteria</taxon>
        <taxon>Pseudomonadati</taxon>
        <taxon>Pseudomonadota</taxon>
        <taxon>Alphaproteobacteria</taxon>
        <taxon>Rhodobacterales</taxon>
        <taxon>Paracoccaceae</taxon>
        <taxon>Paracoccus</taxon>
    </lineage>
</organism>
<dbReference type="Gene3D" id="1.10.10.60">
    <property type="entry name" value="Homeodomain-like"/>
    <property type="match status" value="2"/>
</dbReference>